<protein>
    <submittedName>
        <fullName evidence="2">Unnamed protein product</fullName>
    </submittedName>
</protein>
<accession>A0A9W6TTL5</accession>
<dbReference type="Proteomes" id="UP001165121">
    <property type="component" value="Unassembled WGS sequence"/>
</dbReference>
<reference evidence="2" key="1">
    <citation type="submission" date="2023-04" db="EMBL/GenBank/DDBJ databases">
        <title>Phytophthora fragariaefolia NBRC 109709.</title>
        <authorList>
            <person name="Ichikawa N."/>
            <person name="Sato H."/>
            <person name="Tonouchi N."/>
        </authorList>
    </citation>
    <scope>NUCLEOTIDE SEQUENCE</scope>
    <source>
        <strain evidence="2">NBRC 109709</strain>
    </source>
</reference>
<feature type="region of interest" description="Disordered" evidence="1">
    <location>
        <begin position="1"/>
        <end position="65"/>
    </location>
</feature>
<feature type="compositionally biased region" description="Basic and acidic residues" evidence="1">
    <location>
        <begin position="26"/>
        <end position="37"/>
    </location>
</feature>
<gene>
    <name evidence="2" type="ORF">Pfra01_000186900</name>
</gene>
<dbReference type="AlphaFoldDB" id="A0A9W6TTL5"/>
<sequence>MHQTLKSWACGEDEVRSQARANRRSNVVERDPVKREPPPTPGSSTRGVGTGKAGTGSRPRSSCGEHLRNLLSVRESARTLHPQALQVASRMMRESRTLATPNADLSPSKCPEVVDLTASSSDKVGGGDNNRLRRTRLHFGRNSIVIYDSNGSVDDFRARVLQT</sequence>
<evidence type="ECO:0000256" key="1">
    <source>
        <dbReference type="SAM" id="MobiDB-lite"/>
    </source>
</evidence>
<comment type="caution">
    <text evidence="2">The sequence shown here is derived from an EMBL/GenBank/DDBJ whole genome shotgun (WGS) entry which is preliminary data.</text>
</comment>
<evidence type="ECO:0000313" key="2">
    <source>
        <dbReference type="EMBL" id="GMF19061.1"/>
    </source>
</evidence>
<name>A0A9W6TTL5_9STRA</name>
<organism evidence="2 3">
    <name type="scientific">Phytophthora fragariaefolia</name>
    <dbReference type="NCBI Taxonomy" id="1490495"/>
    <lineage>
        <taxon>Eukaryota</taxon>
        <taxon>Sar</taxon>
        <taxon>Stramenopiles</taxon>
        <taxon>Oomycota</taxon>
        <taxon>Peronosporomycetes</taxon>
        <taxon>Peronosporales</taxon>
        <taxon>Peronosporaceae</taxon>
        <taxon>Phytophthora</taxon>
    </lineage>
</organism>
<evidence type="ECO:0000313" key="3">
    <source>
        <dbReference type="Proteomes" id="UP001165121"/>
    </source>
</evidence>
<proteinExistence type="predicted"/>
<dbReference type="EMBL" id="BSXT01000146">
    <property type="protein sequence ID" value="GMF19061.1"/>
    <property type="molecule type" value="Genomic_DNA"/>
</dbReference>
<keyword evidence="3" id="KW-1185">Reference proteome</keyword>